<keyword evidence="2" id="KW-0808">Transferase</keyword>
<gene>
    <name evidence="10" type="ORF">ESB00_01355</name>
</gene>
<evidence type="ECO:0000256" key="4">
    <source>
        <dbReference type="ARBA" id="ARBA00022777"/>
    </source>
</evidence>
<dbReference type="Gene3D" id="3.30.420.40">
    <property type="match status" value="3"/>
</dbReference>
<dbReference type="InterPro" id="IPR018485">
    <property type="entry name" value="FGGY_C"/>
</dbReference>
<evidence type="ECO:0000256" key="7">
    <source>
        <dbReference type="ARBA" id="ARBA00023308"/>
    </source>
</evidence>
<evidence type="ECO:0000256" key="6">
    <source>
        <dbReference type="ARBA" id="ARBA00023157"/>
    </source>
</evidence>
<evidence type="ECO:0000313" key="11">
    <source>
        <dbReference type="Proteomes" id="UP000290218"/>
    </source>
</evidence>
<evidence type="ECO:0000259" key="9">
    <source>
        <dbReference type="Pfam" id="PF02782"/>
    </source>
</evidence>
<dbReference type="Pfam" id="PF00370">
    <property type="entry name" value="FGGY_N"/>
    <property type="match status" value="1"/>
</dbReference>
<accession>A0A4Q1C6R1</accession>
<evidence type="ECO:0000256" key="5">
    <source>
        <dbReference type="ARBA" id="ARBA00022840"/>
    </source>
</evidence>
<dbReference type="GO" id="GO:0008993">
    <property type="term" value="F:rhamnulokinase activity"/>
    <property type="evidence" value="ECO:0007669"/>
    <property type="project" value="InterPro"/>
</dbReference>
<keyword evidence="11" id="KW-1185">Reference proteome</keyword>
<dbReference type="GO" id="GO:0005829">
    <property type="term" value="C:cytosol"/>
    <property type="evidence" value="ECO:0007669"/>
    <property type="project" value="TreeGrafter"/>
</dbReference>
<keyword evidence="7" id="KW-0684">Rhamnose metabolism</keyword>
<evidence type="ECO:0000259" key="8">
    <source>
        <dbReference type="Pfam" id="PF00370"/>
    </source>
</evidence>
<dbReference type="GO" id="GO:0006071">
    <property type="term" value="P:glycerol metabolic process"/>
    <property type="evidence" value="ECO:0007669"/>
    <property type="project" value="TreeGrafter"/>
</dbReference>
<proteinExistence type="inferred from homology"/>
<name>A0A4Q1C6R1_9BACT</name>
<keyword evidence="6" id="KW-1015">Disulfide bond</keyword>
<reference evidence="10 11" key="1">
    <citation type="submission" date="2019-01" db="EMBL/GenBank/DDBJ databases">
        <title>Lacunisphaera sp. strain TWA-58.</title>
        <authorList>
            <person name="Chen W.-M."/>
        </authorList>
    </citation>
    <scope>NUCLEOTIDE SEQUENCE [LARGE SCALE GENOMIC DNA]</scope>
    <source>
        <strain evidence="10 11">TWA-58</strain>
    </source>
</reference>
<dbReference type="InterPro" id="IPR018484">
    <property type="entry name" value="FGGY_N"/>
</dbReference>
<dbReference type="SUPFAM" id="SSF53067">
    <property type="entry name" value="Actin-like ATPase domain"/>
    <property type="match status" value="2"/>
</dbReference>
<dbReference type="EMBL" id="SDHX01000001">
    <property type="protein sequence ID" value="RXK54575.1"/>
    <property type="molecule type" value="Genomic_DNA"/>
</dbReference>
<keyword evidence="3" id="KW-0547">Nucleotide-binding</keyword>
<dbReference type="GO" id="GO:0004370">
    <property type="term" value="F:glycerol kinase activity"/>
    <property type="evidence" value="ECO:0007669"/>
    <property type="project" value="TreeGrafter"/>
</dbReference>
<dbReference type="Proteomes" id="UP000290218">
    <property type="component" value="Unassembled WGS sequence"/>
</dbReference>
<dbReference type="OrthoDB" id="9761504at2"/>
<dbReference type="InterPro" id="IPR013449">
    <property type="entry name" value="Rhamnulokinase"/>
</dbReference>
<comment type="similarity">
    <text evidence="1">Belongs to the FGGY kinase family.</text>
</comment>
<evidence type="ECO:0000256" key="3">
    <source>
        <dbReference type="ARBA" id="ARBA00022741"/>
    </source>
</evidence>
<organism evidence="10 11">
    <name type="scientific">Oleiharenicola lentus</name>
    <dbReference type="NCBI Taxonomy" id="2508720"/>
    <lineage>
        <taxon>Bacteria</taxon>
        <taxon>Pseudomonadati</taxon>
        <taxon>Verrucomicrobiota</taxon>
        <taxon>Opitutia</taxon>
        <taxon>Opitutales</taxon>
        <taxon>Opitutaceae</taxon>
        <taxon>Oleiharenicola</taxon>
    </lineage>
</organism>
<dbReference type="PANTHER" id="PTHR10196">
    <property type="entry name" value="SUGAR KINASE"/>
    <property type="match status" value="1"/>
</dbReference>
<feature type="domain" description="Carbohydrate kinase FGGY N-terminal" evidence="8">
    <location>
        <begin position="6"/>
        <end position="248"/>
    </location>
</feature>
<dbReference type="CDD" id="cd07771">
    <property type="entry name" value="ASKHA_NBD_FGGY_RhaB-like"/>
    <property type="match status" value="1"/>
</dbReference>
<dbReference type="InterPro" id="IPR043129">
    <property type="entry name" value="ATPase_NBD"/>
</dbReference>
<evidence type="ECO:0000256" key="1">
    <source>
        <dbReference type="ARBA" id="ARBA00009156"/>
    </source>
</evidence>
<evidence type="ECO:0000313" key="10">
    <source>
        <dbReference type="EMBL" id="RXK54575.1"/>
    </source>
</evidence>
<feature type="domain" description="Carbohydrate kinase FGGY C-terminal" evidence="9">
    <location>
        <begin position="266"/>
        <end position="485"/>
    </location>
</feature>
<dbReference type="PANTHER" id="PTHR10196:SF93">
    <property type="entry name" value="L-RHAMNULOKINASE"/>
    <property type="match status" value="1"/>
</dbReference>
<evidence type="ECO:0000256" key="2">
    <source>
        <dbReference type="ARBA" id="ARBA00022679"/>
    </source>
</evidence>
<dbReference type="GO" id="GO:0005524">
    <property type="term" value="F:ATP binding"/>
    <property type="evidence" value="ECO:0007669"/>
    <property type="project" value="UniProtKB-KW"/>
</dbReference>
<dbReference type="GO" id="GO:0019301">
    <property type="term" value="P:rhamnose catabolic process"/>
    <property type="evidence" value="ECO:0007669"/>
    <property type="project" value="InterPro"/>
</dbReference>
<comment type="caution">
    <text evidence="10">The sequence shown here is derived from an EMBL/GenBank/DDBJ whole genome shotgun (WGS) entry which is preliminary data.</text>
</comment>
<dbReference type="Pfam" id="PF02782">
    <property type="entry name" value="FGGY_C"/>
    <property type="match status" value="1"/>
</dbReference>
<dbReference type="AlphaFoldDB" id="A0A4Q1C6R1"/>
<protein>
    <submittedName>
        <fullName evidence="10">Rhamnulokinase</fullName>
    </submittedName>
</protein>
<dbReference type="RefSeq" id="WP_129045939.1">
    <property type="nucleotide sequence ID" value="NZ_SDHX01000001.1"/>
</dbReference>
<sequence>MAKPFYCAAIDLGATSGRVILGTWAKNRLTLREVHRFPNALRSAGGHDYWDIPGLWQEVQTGLRAAVAALPKGATLASVGVDTWGVDYVLTNDAGRIVFPTHAYRDARTQAPMEHLKNTRAAYDRIYAATGIPAVFYNSSFQLAETVASCPAITDLATRCLFLPDYFNFLLSGQMANGLSIASTTQLLDVNGDDWSRPALDYFRVPPVWLTKPVRSGHKLGRLRTVLSSAKDPALQDTQVIAVPGHDTTCAYDAMPAAADGADIFLSSGTWSLVGFESNQPLLGAEALAARVANDRTGRGEYRPLVNVIGLWLLEGTLKDFASRPKNDREWAALIKAAAKIPSVAALDPASAGDNVAGATLSSRRGTQAQLRKDTLLDVTDPAFANPPSMKAAIDAQLKRRGLKAPRDLAGYVRLICDSLGRGHADVIKTFEKLSGRTFKRILMVGGGSKNTLLCQATADASGLPVHSFALEGSVVGNLANQLIALKAVKNLAAFRALHAADLKQTIYQPKV</sequence>
<keyword evidence="5" id="KW-0067">ATP-binding</keyword>
<keyword evidence="4 10" id="KW-0418">Kinase</keyword>